<dbReference type="GeneID" id="116948080"/>
<reference evidence="4" key="1">
    <citation type="submission" date="2025-08" db="UniProtKB">
        <authorList>
            <consortium name="RefSeq"/>
        </authorList>
    </citation>
    <scope>IDENTIFICATION</scope>
    <source>
        <tissue evidence="4">Sperm</tissue>
    </source>
</reference>
<feature type="region of interest" description="Disordered" evidence="1">
    <location>
        <begin position="30"/>
        <end position="61"/>
    </location>
</feature>
<dbReference type="Proteomes" id="UP001318040">
    <property type="component" value="Chromosome 32"/>
</dbReference>
<dbReference type="KEGG" id="pmrn:116948080"/>
<keyword evidence="3" id="KW-1185">Reference proteome</keyword>
<dbReference type="RefSeq" id="XP_032820287.1">
    <property type="nucleotide sequence ID" value="XM_032964396.1"/>
</dbReference>
<evidence type="ECO:0000256" key="2">
    <source>
        <dbReference type="SAM" id="SignalP"/>
    </source>
</evidence>
<keyword evidence="2" id="KW-0732">Signal</keyword>
<feature type="signal peptide" evidence="2">
    <location>
        <begin position="1"/>
        <end position="20"/>
    </location>
</feature>
<organism evidence="3 4">
    <name type="scientific">Petromyzon marinus</name>
    <name type="common">Sea lamprey</name>
    <dbReference type="NCBI Taxonomy" id="7757"/>
    <lineage>
        <taxon>Eukaryota</taxon>
        <taxon>Metazoa</taxon>
        <taxon>Chordata</taxon>
        <taxon>Craniata</taxon>
        <taxon>Vertebrata</taxon>
        <taxon>Cyclostomata</taxon>
        <taxon>Hyperoartia</taxon>
        <taxon>Petromyzontiformes</taxon>
        <taxon>Petromyzontidae</taxon>
        <taxon>Petromyzon</taxon>
    </lineage>
</organism>
<evidence type="ECO:0000256" key="1">
    <source>
        <dbReference type="SAM" id="MobiDB-lite"/>
    </source>
</evidence>
<feature type="chain" id="PRO_5042528720" evidence="2">
    <location>
        <begin position="21"/>
        <end position="309"/>
    </location>
</feature>
<gene>
    <name evidence="4" type="primary">LOC116948080</name>
</gene>
<dbReference type="AlphaFoldDB" id="A0AAJ7TLW5"/>
<accession>A0AAJ7TLW5</accession>
<evidence type="ECO:0000313" key="3">
    <source>
        <dbReference type="Proteomes" id="UP001318040"/>
    </source>
</evidence>
<proteinExistence type="predicted"/>
<evidence type="ECO:0000313" key="4">
    <source>
        <dbReference type="RefSeq" id="XP_032820287.1"/>
    </source>
</evidence>
<sequence>MSKLITLMVTSAIIWQHVRITPPSAWEKKTTFNPEENSTSAPEFGQVPVKQTPMDGTKDDHEGTRVKVEFLAQGTPCTKPEQGLDDTGFHTDTASDYAKIIHPDDIVNSILLFVQVWLWLQSRKDLSPPISKKIRTVCRNMNTLKNKLKKVRRKMKKRLPKSPATIENVAHEDIDLQPSEINRVAIWQRQEYKPDPEPEVYEAIDPTGQRFQKPYKEIHYSRHNENTQVDQWAYIRKYANKLEYYKKIQPRNTPVTYHTFNRKMKDRQDICFIEENSAMNRCTVHITKARNGQQTTNVYVFSMPKTSSR</sequence>
<name>A0AAJ7TLW5_PETMA</name>
<protein>
    <submittedName>
        <fullName evidence="4">Uncharacterized protein LOC116948080</fullName>
    </submittedName>
</protein>
<feature type="compositionally biased region" description="Polar residues" evidence="1">
    <location>
        <begin position="31"/>
        <end position="41"/>
    </location>
</feature>